<evidence type="ECO:0000259" key="6">
    <source>
        <dbReference type="Pfam" id="PF02784"/>
    </source>
</evidence>
<dbReference type="SUPFAM" id="SSF51419">
    <property type="entry name" value="PLP-binding barrel"/>
    <property type="match status" value="1"/>
</dbReference>
<evidence type="ECO:0000256" key="5">
    <source>
        <dbReference type="PIRSR" id="PIRSR600183-50"/>
    </source>
</evidence>
<keyword evidence="4" id="KW-0456">Lyase</keyword>
<dbReference type="Pfam" id="PF02784">
    <property type="entry name" value="Orn_Arg_deC_N"/>
    <property type="match status" value="1"/>
</dbReference>
<dbReference type="EMBL" id="MFGM01000050">
    <property type="protein sequence ID" value="OGF35468.1"/>
    <property type="molecule type" value="Genomic_DNA"/>
</dbReference>
<name>A0A1F5T932_9BACT</name>
<comment type="cofactor">
    <cofactor evidence="1 5">
        <name>pyridoxal 5'-phosphate</name>
        <dbReference type="ChEBI" id="CHEBI:597326"/>
    </cofactor>
</comment>
<dbReference type="PANTHER" id="PTHR11482:SF6">
    <property type="entry name" value="ORNITHINE DECARBOXYLASE 1-RELATED"/>
    <property type="match status" value="1"/>
</dbReference>
<dbReference type="FunFam" id="3.20.20.10:FF:000008">
    <property type="entry name" value="Ornithine decarboxylase"/>
    <property type="match status" value="1"/>
</dbReference>
<gene>
    <name evidence="7" type="ORF">A2482_03810</name>
</gene>
<dbReference type="AlphaFoldDB" id="A0A1F5T932"/>
<dbReference type="PRINTS" id="PR01182">
    <property type="entry name" value="ORNDCRBXLASE"/>
</dbReference>
<evidence type="ECO:0000313" key="7">
    <source>
        <dbReference type="EMBL" id="OGF35468.1"/>
    </source>
</evidence>
<dbReference type="InterPro" id="IPR002433">
    <property type="entry name" value="Orn_de-COase"/>
</dbReference>
<proteinExistence type="inferred from homology"/>
<dbReference type="InterPro" id="IPR022644">
    <property type="entry name" value="De-COase2_N"/>
</dbReference>
<dbReference type="InterPro" id="IPR029066">
    <property type="entry name" value="PLP-binding_barrel"/>
</dbReference>
<feature type="domain" description="Orn/DAP/Arg decarboxylase 2 N-terminal" evidence="6">
    <location>
        <begin position="21"/>
        <end position="256"/>
    </location>
</feature>
<dbReference type="GO" id="GO:0004586">
    <property type="term" value="F:ornithine decarboxylase activity"/>
    <property type="evidence" value="ECO:0007669"/>
    <property type="project" value="TreeGrafter"/>
</dbReference>
<keyword evidence="3 5" id="KW-0663">Pyridoxal phosphate</keyword>
<dbReference type="InterPro" id="IPR000183">
    <property type="entry name" value="Orn/DAP/Arg_de-COase"/>
</dbReference>
<feature type="active site" description="Proton donor" evidence="5">
    <location>
        <position position="321"/>
    </location>
</feature>
<dbReference type="FunFam" id="2.40.37.10:FF:000004">
    <property type="entry name" value="Ornithine decarboxylase"/>
    <property type="match status" value="1"/>
</dbReference>
<dbReference type="SUPFAM" id="SSF50621">
    <property type="entry name" value="Alanine racemase C-terminal domain-like"/>
    <property type="match status" value="1"/>
</dbReference>
<dbReference type="Gene3D" id="3.20.20.10">
    <property type="entry name" value="Alanine racemase"/>
    <property type="match status" value="1"/>
</dbReference>
<accession>A0A1F5T932</accession>
<dbReference type="GO" id="GO:0033387">
    <property type="term" value="P:putrescine biosynthetic process from arginine, via ornithine"/>
    <property type="evidence" value="ECO:0007669"/>
    <property type="project" value="TreeGrafter"/>
</dbReference>
<dbReference type="PANTHER" id="PTHR11482">
    <property type="entry name" value="ARGININE/DIAMINOPIMELATE/ORNITHINE DECARBOXYLASE"/>
    <property type="match status" value="1"/>
</dbReference>
<dbReference type="CDD" id="cd00622">
    <property type="entry name" value="PLPDE_III_ODC"/>
    <property type="match status" value="1"/>
</dbReference>
<sequence length="373" mass="41014">MPTIDEVALPARPTPFLIIELAQVRRNMIALRQAFPKAGIYFAVKAAPLDPVLQILDAAGSNFDVASPYEVDQLLALGIAPARMSYGNTIKKPTDIRYVYEKGIRLFASDAVSDLTKLAEYAPQSKIFFRLNTEGVGADWPLSRKFGAGPEEVLELLLHSQHLPLTPYGLSFHVGSQQREISQWDRSIAICKKLFQCATENGIPLRALNLGGGLPTNYVLPTPPVAEYAKAINNSLAFHFNEAIPEILIEPGRYMAGNAGTIVAKVVMIAKRRDDIWVYLDIGKFGGLIETIDESIKYPITVLGKENPEKTIPVILAGPTCDSMDTLYEKYQYHLPENITEGDTVIIRSAGAYTASYCAVNFNGLPPLKTVFI</sequence>
<dbReference type="Gene3D" id="2.40.37.10">
    <property type="entry name" value="Lyase, Ornithine Decarboxylase, Chain A, domain 1"/>
    <property type="match status" value="1"/>
</dbReference>
<dbReference type="InterPro" id="IPR009006">
    <property type="entry name" value="Ala_racemase/Decarboxylase_C"/>
</dbReference>
<reference evidence="7 8" key="1">
    <citation type="journal article" date="2016" name="Nat. Commun.">
        <title>Thousands of microbial genomes shed light on interconnected biogeochemical processes in an aquifer system.</title>
        <authorList>
            <person name="Anantharaman K."/>
            <person name="Brown C.T."/>
            <person name="Hug L.A."/>
            <person name="Sharon I."/>
            <person name="Castelle C.J."/>
            <person name="Probst A.J."/>
            <person name="Thomas B.C."/>
            <person name="Singh A."/>
            <person name="Wilkins M.J."/>
            <person name="Karaoz U."/>
            <person name="Brodie E.L."/>
            <person name="Williams K.H."/>
            <person name="Hubbard S.S."/>
            <person name="Banfield J.F."/>
        </authorList>
    </citation>
    <scope>NUCLEOTIDE SEQUENCE [LARGE SCALE GENOMIC DNA]</scope>
</reference>
<evidence type="ECO:0000256" key="3">
    <source>
        <dbReference type="ARBA" id="ARBA00022898"/>
    </source>
</evidence>
<dbReference type="PRINTS" id="PR01179">
    <property type="entry name" value="ODADCRBXLASE"/>
</dbReference>
<protein>
    <submittedName>
        <fullName evidence="7">Ornithine decarboxylase</fullName>
    </submittedName>
</protein>
<dbReference type="Proteomes" id="UP000178656">
    <property type="component" value="Unassembled WGS sequence"/>
</dbReference>
<evidence type="ECO:0000256" key="1">
    <source>
        <dbReference type="ARBA" id="ARBA00001933"/>
    </source>
</evidence>
<evidence type="ECO:0000256" key="4">
    <source>
        <dbReference type="ARBA" id="ARBA00023239"/>
    </source>
</evidence>
<feature type="modified residue" description="N6-(pyridoxal phosphate)lysine" evidence="5">
    <location>
        <position position="45"/>
    </location>
</feature>
<organism evidence="7 8">
    <name type="scientific">Candidatus Falkowbacteria bacterium RIFOXYC2_FULL_48_21</name>
    <dbReference type="NCBI Taxonomy" id="1798005"/>
    <lineage>
        <taxon>Bacteria</taxon>
        <taxon>Candidatus Falkowiibacteriota</taxon>
    </lineage>
</organism>
<evidence type="ECO:0000256" key="2">
    <source>
        <dbReference type="ARBA" id="ARBA00008872"/>
    </source>
</evidence>
<comment type="similarity">
    <text evidence="2">Belongs to the Orn/Lys/Arg decarboxylase class-II family.</text>
</comment>
<evidence type="ECO:0000313" key="8">
    <source>
        <dbReference type="Proteomes" id="UP000178656"/>
    </source>
</evidence>
<dbReference type="GO" id="GO:0005737">
    <property type="term" value="C:cytoplasm"/>
    <property type="evidence" value="ECO:0007669"/>
    <property type="project" value="TreeGrafter"/>
</dbReference>
<comment type="caution">
    <text evidence="7">The sequence shown here is derived from an EMBL/GenBank/DDBJ whole genome shotgun (WGS) entry which is preliminary data.</text>
</comment>